<evidence type="ECO:0000256" key="13">
    <source>
        <dbReference type="ARBA" id="ARBA00081976"/>
    </source>
</evidence>
<evidence type="ECO:0000256" key="15">
    <source>
        <dbReference type="PROSITE-ProRule" id="PRU01377"/>
    </source>
</evidence>
<keyword evidence="9" id="KW-0395">Inflammatory response</keyword>
<comment type="similarity">
    <text evidence="2 15">Belongs to the protease inhibitor I47 (latexin) family.</text>
</comment>
<dbReference type="Gene3D" id="3.10.450.10">
    <property type="match status" value="2"/>
</dbReference>
<evidence type="ECO:0000313" key="18">
    <source>
        <dbReference type="Proteomes" id="UP000694414"/>
    </source>
</evidence>
<evidence type="ECO:0000256" key="7">
    <source>
        <dbReference type="ARBA" id="ARBA00022737"/>
    </source>
</evidence>
<dbReference type="InterPro" id="IPR009684">
    <property type="entry name" value="Latexin"/>
</dbReference>
<reference evidence="17" key="2">
    <citation type="submission" date="2025-09" db="UniProtKB">
        <authorList>
            <consortium name="Ensembl"/>
        </authorList>
    </citation>
    <scope>IDENTIFICATION</scope>
</reference>
<evidence type="ECO:0000256" key="8">
    <source>
        <dbReference type="ARBA" id="ARBA00022990"/>
    </source>
</evidence>
<evidence type="ECO:0000256" key="14">
    <source>
        <dbReference type="ARBA" id="ARBA00082984"/>
    </source>
</evidence>
<evidence type="ECO:0000313" key="17">
    <source>
        <dbReference type="Ensembl" id="ENSPSMP00000026772.1"/>
    </source>
</evidence>
<dbReference type="GeneTree" id="ENSGT00530000063813"/>
<dbReference type="GO" id="GO:0005737">
    <property type="term" value="C:cytoplasm"/>
    <property type="evidence" value="ECO:0007669"/>
    <property type="project" value="UniProtKB-SubCell"/>
</dbReference>
<dbReference type="PANTHER" id="PTHR28591">
    <property type="entry name" value="LATEXIN"/>
    <property type="match status" value="1"/>
</dbReference>
<dbReference type="Pfam" id="PF06907">
    <property type="entry name" value="LXN"/>
    <property type="match status" value="1"/>
</dbReference>
<dbReference type="Proteomes" id="UP000694414">
    <property type="component" value="Unplaced"/>
</dbReference>
<comment type="subcellular location">
    <subcellularLocation>
        <location evidence="1">Cytoplasm</location>
    </subcellularLocation>
</comment>
<accession>A0A8C9A976</accession>
<evidence type="ECO:0000256" key="12">
    <source>
        <dbReference type="ARBA" id="ARBA00073669"/>
    </source>
</evidence>
<feature type="domain" description="Cystatin LXN-type" evidence="16">
    <location>
        <begin position="115"/>
        <end position="219"/>
    </location>
</feature>
<keyword evidence="18" id="KW-1185">Reference proteome</keyword>
<dbReference type="GO" id="GO:0008201">
    <property type="term" value="F:heparin binding"/>
    <property type="evidence" value="ECO:0007669"/>
    <property type="project" value="UniProtKB-KW"/>
</dbReference>
<dbReference type="Ensembl" id="ENSPSMT00000030989.1">
    <property type="protein sequence ID" value="ENSPSMP00000026772.1"/>
    <property type="gene ID" value="ENSPSMG00000018762.1"/>
</dbReference>
<dbReference type="InterPro" id="IPR049897">
    <property type="entry name" value="CYSTATIN_LXN"/>
</dbReference>
<dbReference type="PANTHER" id="PTHR28591:SF1">
    <property type="entry name" value="LATEXIN"/>
    <property type="match status" value="1"/>
</dbReference>
<dbReference type="SUPFAM" id="SSF54403">
    <property type="entry name" value="Cystatin/monellin"/>
    <property type="match status" value="2"/>
</dbReference>
<keyword evidence="3" id="KW-0963">Cytoplasm</keyword>
<dbReference type="GO" id="GO:0008191">
    <property type="term" value="F:metalloendopeptidase inhibitor activity"/>
    <property type="evidence" value="ECO:0007669"/>
    <property type="project" value="UniProtKB-UniRule"/>
</dbReference>
<comment type="function">
    <text evidence="11">Hardly reversible, non-competitive, and potent inhibitor of CPA1, CPA2 and CPA4. May play a role in inflammation.</text>
</comment>
<keyword evidence="5" id="KW-0358">Heparin-binding</keyword>
<evidence type="ECO:0000256" key="10">
    <source>
        <dbReference type="ARBA" id="ARBA00023215"/>
    </source>
</evidence>
<keyword evidence="6 15" id="KW-0646">Protease inhibitor</keyword>
<evidence type="ECO:0000256" key="1">
    <source>
        <dbReference type="ARBA" id="ARBA00004496"/>
    </source>
</evidence>
<keyword evidence="4" id="KW-0483">Metalloprotease inhibitor</keyword>
<evidence type="ECO:0000259" key="16">
    <source>
        <dbReference type="PROSITE" id="PS52033"/>
    </source>
</evidence>
<keyword evidence="8" id="KW-0007">Acetylation</keyword>
<gene>
    <name evidence="17" type="primary">LXN</name>
</gene>
<dbReference type="PROSITE" id="PS52033">
    <property type="entry name" value="CYSTATIN_LXN"/>
    <property type="match status" value="2"/>
</dbReference>
<sequence>MEIPPTHYPASRAAAVAANCINYQQGTPHKVFLVQTVKQASMEVSPGGSGMCSLHSPTPLLQVTVNCTAEVLYPPMGQETAPEVNFTFEGDIGKNPDEEDNIFYQRLKSMKEPLDAQNIPDSFGNVPPEMKPVRHLAWVACGYIIWQNSTENTWYNMVKIQTVKQVQRNDDFIELDYTILLHDIASQEIIPWQMQVLWHPQYGTKVKHNSRLPKEVQLE</sequence>
<organism evidence="17 18">
    <name type="scientific">Prolemur simus</name>
    <name type="common">Greater bamboo lemur</name>
    <name type="synonym">Hapalemur simus</name>
    <dbReference type="NCBI Taxonomy" id="1328070"/>
    <lineage>
        <taxon>Eukaryota</taxon>
        <taxon>Metazoa</taxon>
        <taxon>Chordata</taxon>
        <taxon>Craniata</taxon>
        <taxon>Vertebrata</taxon>
        <taxon>Euteleostomi</taxon>
        <taxon>Mammalia</taxon>
        <taxon>Eutheria</taxon>
        <taxon>Euarchontoglires</taxon>
        <taxon>Primates</taxon>
        <taxon>Strepsirrhini</taxon>
        <taxon>Lemuriformes</taxon>
        <taxon>Lemuridae</taxon>
        <taxon>Prolemur</taxon>
    </lineage>
</organism>
<evidence type="ECO:0000256" key="2">
    <source>
        <dbReference type="ARBA" id="ARBA00010083"/>
    </source>
</evidence>
<proteinExistence type="inferred from homology"/>
<feature type="domain" description="Cystatin LXN-type" evidence="16">
    <location>
        <begin position="1"/>
        <end position="94"/>
    </location>
</feature>
<dbReference type="FunFam" id="3.10.450.10:FF:000007">
    <property type="entry name" value="latexin"/>
    <property type="match status" value="1"/>
</dbReference>
<evidence type="ECO:0000256" key="6">
    <source>
        <dbReference type="ARBA" id="ARBA00022690"/>
    </source>
</evidence>
<dbReference type="GO" id="GO:0006954">
    <property type="term" value="P:inflammatory response"/>
    <property type="evidence" value="ECO:0007669"/>
    <property type="project" value="UniProtKB-KW"/>
</dbReference>
<dbReference type="InterPro" id="IPR046350">
    <property type="entry name" value="Cystatin_sf"/>
</dbReference>
<protein>
    <recommendedName>
        <fullName evidence="12">Latexin</fullName>
    </recommendedName>
    <alternativeName>
        <fullName evidence="14">Endogenous carboxypeptidase inhibitor</fullName>
    </alternativeName>
    <alternativeName>
        <fullName evidence="13">Tissue carboxypeptidase inhibitor</fullName>
    </alternativeName>
</protein>
<evidence type="ECO:0000256" key="5">
    <source>
        <dbReference type="ARBA" id="ARBA00022674"/>
    </source>
</evidence>
<dbReference type="AlphaFoldDB" id="A0A8C9A976"/>
<dbReference type="GO" id="GO:0005615">
    <property type="term" value="C:extracellular space"/>
    <property type="evidence" value="ECO:0007669"/>
    <property type="project" value="TreeGrafter"/>
</dbReference>
<keyword evidence="7" id="KW-0677">Repeat</keyword>
<reference evidence="17" key="1">
    <citation type="submission" date="2025-08" db="UniProtKB">
        <authorList>
            <consortium name="Ensembl"/>
        </authorList>
    </citation>
    <scope>IDENTIFICATION</scope>
</reference>
<name>A0A8C9A976_PROSS</name>
<evidence type="ECO:0000256" key="4">
    <source>
        <dbReference type="ARBA" id="ARBA00022608"/>
    </source>
</evidence>
<evidence type="ECO:0000256" key="3">
    <source>
        <dbReference type="ARBA" id="ARBA00022490"/>
    </source>
</evidence>
<keyword evidence="10" id="KW-0481">Metalloenzyme inhibitor</keyword>
<evidence type="ECO:0000256" key="9">
    <source>
        <dbReference type="ARBA" id="ARBA00023198"/>
    </source>
</evidence>
<evidence type="ECO:0000256" key="11">
    <source>
        <dbReference type="ARBA" id="ARBA00053473"/>
    </source>
</evidence>
<dbReference type="FunFam" id="3.10.450.10:FF:000006">
    <property type="entry name" value="latexin"/>
    <property type="match status" value="1"/>
</dbReference>